<dbReference type="EMBL" id="CP052909">
    <property type="protein sequence ID" value="QNJ98123.1"/>
    <property type="molecule type" value="Genomic_DNA"/>
</dbReference>
<dbReference type="KEGG" id="alti:ALE3EI_1565"/>
<organism evidence="1 2">
    <name type="scientific">Constantimarinum furrinae</name>
    <dbReference type="NCBI Taxonomy" id="2562285"/>
    <lineage>
        <taxon>Bacteria</taxon>
        <taxon>Pseudomonadati</taxon>
        <taxon>Bacteroidota</taxon>
        <taxon>Flavobacteriia</taxon>
        <taxon>Flavobacteriales</taxon>
        <taxon>Flavobacteriaceae</taxon>
        <taxon>Altibacter/Constantimarinum group</taxon>
        <taxon>Constantimarinum</taxon>
    </lineage>
</organism>
<dbReference type="Proteomes" id="UP000515514">
    <property type="component" value="Chromosome"/>
</dbReference>
<sequence>MRLIYHLLLSVLICAGCSKDPPHNTTPVIPNGGNSGNPGIGSAGYIDPVFLPYVNSFKAEMLSRGVGVDITSLSVTFVDEITIGGGEQFCAYAFNIFGGGNPRIEIKQNAQCWNDRTNKERENLMYHELGHALLGQVHFSQLLPNGMPVSLMCSLVCNNYRVYNKYQSQQRSYYLDQLVNPSTPPPTWSQEKFFSEVITTEDFDLPLEHWEYTIENDPRGTIPYQFYLEDEHTTSPPYSLGIYSNGTATEEGYGYWYKDFEVYNFEYCANIVLKANIITNDLSSGYVALVVDFIEYDGANNPEPFGRYSNVIQDNTNGLQIYADFETTSLCLTSEVEAIRVLFYFKTQVEASVYLDDLRIELFE</sequence>
<protein>
    <submittedName>
        <fullName evidence="1">Uncharacterized protein</fullName>
    </submittedName>
</protein>
<evidence type="ECO:0000313" key="1">
    <source>
        <dbReference type="EMBL" id="QNJ98123.1"/>
    </source>
</evidence>
<gene>
    <name evidence="1" type="ORF">ALE3EI_1565</name>
</gene>
<reference evidence="1 2" key="1">
    <citation type="submission" date="2020-04" db="EMBL/GenBank/DDBJ databases">
        <title>Genome sequence of Altibacter aquimarinus strain ALE3EI.</title>
        <authorList>
            <person name="Oh H.-M."/>
            <person name="Jang D."/>
        </authorList>
    </citation>
    <scope>NUCLEOTIDE SEQUENCE [LARGE SCALE GENOMIC DNA]</scope>
    <source>
        <strain evidence="1 2">ALE3EI</strain>
    </source>
</reference>
<dbReference type="RefSeq" id="WP_186987744.1">
    <property type="nucleotide sequence ID" value="NZ_CP052909.1"/>
</dbReference>
<keyword evidence="2" id="KW-1185">Reference proteome</keyword>
<dbReference type="AlphaFoldDB" id="A0A7G8PUV7"/>
<evidence type="ECO:0000313" key="2">
    <source>
        <dbReference type="Proteomes" id="UP000515514"/>
    </source>
</evidence>
<proteinExistence type="predicted"/>
<name>A0A7G8PUV7_9FLAO</name>
<accession>A0A7G8PUV7</accession>